<dbReference type="GO" id="GO:0045047">
    <property type="term" value="P:protein targeting to ER"/>
    <property type="evidence" value="ECO:0007669"/>
    <property type="project" value="TreeGrafter"/>
</dbReference>
<evidence type="ECO:0000256" key="9">
    <source>
        <dbReference type="SAM" id="MobiDB-lite"/>
    </source>
</evidence>
<comment type="similarity">
    <text evidence="2">Belongs to the SPCS1 family.</text>
</comment>
<reference evidence="11" key="1">
    <citation type="submission" date="2020-11" db="EMBL/GenBank/DDBJ databases">
        <title>Chlorella ohadii genome sequencing and assembly.</title>
        <authorList>
            <person name="Murik O."/>
            <person name="Treves H."/>
            <person name="Kedem I."/>
            <person name="Shotland Y."/>
            <person name="Kaplan A."/>
        </authorList>
    </citation>
    <scope>NUCLEOTIDE SEQUENCE</scope>
    <source>
        <strain evidence="11">1</strain>
    </source>
</reference>
<evidence type="ECO:0000256" key="5">
    <source>
        <dbReference type="ARBA" id="ARBA00022824"/>
    </source>
</evidence>
<feature type="transmembrane region" description="Helical" evidence="10">
    <location>
        <begin position="12"/>
        <end position="30"/>
    </location>
</feature>
<feature type="transmembrane region" description="Helical" evidence="10">
    <location>
        <begin position="36"/>
        <end position="53"/>
    </location>
</feature>
<keyword evidence="7 10" id="KW-0472">Membrane</keyword>
<dbReference type="Proteomes" id="UP001205105">
    <property type="component" value="Unassembled WGS sequence"/>
</dbReference>
<keyword evidence="4 10" id="KW-0812">Transmembrane</keyword>
<dbReference type="Pfam" id="PF06645">
    <property type="entry name" value="SPC12"/>
    <property type="match status" value="1"/>
</dbReference>
<name>A0AAD5H116_9CHLO</name>
<comment type="function">
    <text evidence="8">Component of the signal peptidase complex (SPC) which catalyzes the cleavage of N-terminal signal sequences from nascent proteins as they are translocated into the lumen of the endoplasmic reticulum. Dispensable for SPC enzymatic activity.</text>
</comment>
<evidence type="ECO:0000256" key="4">
    <source>
        <dbReference type="ARBA" id="ARBA00022692"/>
    </source>
</evidence>
<dbReference type="GO" id="GO:0005787">
    <property type="term" value="C:signal peptidase complex"/>
    <property type="evidence" value="ECO:0007669"/>
    <property type="project" value="InterPro"/>
</dbReference>
<evidence type="ECO:0000256" key="2">
    <source>
        <dbReference type="ARBA" id="ARBA00005245"/>
    </source>
</evidence>
<dbReference type="GO" id="GO:0006465">
    <property type="term" value="P:signal peptide processing"/>
    <property type="evidence" value="ECO:0007669"/>
    <property type="project" value="InterPro"/>
</dbReference>
<gene>
    <name evidence="11" type="ORF">COHA_009921</name>
</gene>
<evidence type="ECO:0000256" key="10">
    <source>
        <dbReference type="SAM" id="Phobius"/>
    </source>
</evidence>
<feature type="region of interest" description="Disordered" evidence="9">
    <location>
        <begin position="69"/>
        <end position="106"/>
    </location>
</feature>
<evidence type="ECO:0000256" key="8">
    <source>
        <dbReference type="ARBA" id="ARBA00045204"/>
    </source>
</evidence>
<keyword evidence="5" id="KW-0256">Endoplasmic reticulum</keyword>
<evidence type="ECO:0000313" key="12">
    <source>
        <dbReference type="Proteomes" id="UP001205105"/>
    </source>
</evidence>
<comment type="caution">
    <text evidence="11">The sequence shown here is derived from an EMBL/GenBank/DDBJ whole genome shotgun (WGS) entry which is preliminary data.</text>
</comment>
<evidence type="ECO:0000256" key="1">
    <source>
        <dbReference type="ARBA" id="ARBA00004477"/>
    </source>
</evidence>
<dbReference type="PANTHER" id="PTHR13202">
    <property type="entry name" value="MICROSOMAL SIGNAL PEPTIDASE 12 KDA SUBUNIT"/>
    <property type="match status" value="1"/>
</dbReference>
<proteinExistence type="inferred from homology"/>
<dbReference type="PANTHER" id="PTHR13202:SF0">
    <property type="entry name" value="SIGNAL PEPTIDASE COMPLEX SUBUNIT 1"/>
    <property type="match status" value="1"/>
</dbReference>
<dbReference type="EMBL" id="JADXDR010000200">
    <property type="protein sequence ID" value="KAI7836195.1"/>
    <property type="molecule type" value="Genomic_DNA"/>
</dbReference>
<feature type="compositionally biased region" description="Low complexity" evidence="9">
    <location>
        <begin position="97"/>
        <end position="106"/>
    </location>
</feature>
<evidence type="ECO:0000256" key="6">
    <source>
        <dbReference type="ARBA" id="ARBA00022989"/>
    </source>
</evidence>
<comment type="subcellular location">
    <subcellularLocation>
        <location evidence="1">Endoplasmic reticulum membrane</location>
        <topology evidence="1">Multi-pass membrane protein</topology>
    </subcellularLocation>
</comment>
<organism evidence="11 12">
    <name type="scientific">Chlorella ohadii</name>
    <dbReference type="NCBI Taxonomy" id="2649997"/>
    <lineage>
        <taxon>Eukaryota</taxon>
        <taxon>Viridiplantae</taxon>
        <taxon>Chlorophyta</taxon>
        <taxon>core chlorophytes</taxon>
        <taxon>Trebouxiophyceae</taxon>
        <taxon>Chlorellales</taxon>
        <taxon>Chlorellaceae</taxon>
        <taxon>Chlorella clade</taxon>
        <taxon>Chlorella</taxon>
    </lineage>
</organism>
<evidence type="ECO:0000256" key="3">
    <source>
        <dbReference type="ARBA" id="ARBA00017059"/>
    </source>
</evidence>
<keyword evidence="6 10" id="KW-1133">Transmembrane helix</keyword>
<dbReference type="AlphaFoldDB" id="A0AAD5H116"/>
<feature type="compositionally biased region" description="Gly residues" evidence="9">
    <location>
        <begin position="77"/>
        <end position="90"/>
    </location>
</feature>
<accession>A0AAD5H116</accession>
<keyword evidence="12" id="KW-1185">Reference proteome</keyword>
<sequence length="106" mass="11242">MDFKGQKLSETVCVWIITVAAVLAFLYGYVKQDFQAMMVLFGGGCTLAFVATVPDWPVYNKDPVTWLPPKEDAARRGGNGSGGRGAGGKGGSKKKGSSSWASLFGF</sequence>
<dbReference type="InterPro" id="IPR009542">
    <property type="entry name" value="Spc1/SPCS1"/>
</dbReference>
<evidence type="ECO:0000256" key="7">
    <source>
        <dbReference type="ARBA" id="ARBA00023136"/>
    </source>
</evidence>
<evidence type="ECO:0000313" key="11">
    <source>
        <dbReference type="EMBL" id="KAI7836195.1"/>
    </source>
</evidence>
<protein>
    <recommendedName>
        <fullName evidence="3">Signal peptidase complex subunit 1</fullName>
    </recommendedName>
</protein>